<protein>
    <submittedName>
        <fullName evidence="2">Uncharacterized protein</fullName>
    </submittedName>
</protein>
<evidence type="ECO:0000313" key="3">
    <source>
        <dbReference type="Proteomes" id="UP000219338"/>
    </source>
</evidence>
<accession>A0A284S5F5</accession>
<gene>
    <name evidence="2" type="ORF">ARMOST_19753</name>
</gene>
<reference evidence="3" key="1">
    <citation type="journal article" date="2017" name="Nat. Ecol. Evol.">
        <title>Genome expansion and lineage-specific genetic innovations in the forest pathogenic fungi Armillaria.</title>
        <authorList>
            <person name="Sipos G."/>
            <person name="Prasanna A.N."/>
            <person name="Walter M.C."/>
            <person name="O'Connor E."/>
            <person name="Balint B."/>
            <person name="Krizsan K."/>
            <person name="Kiss B."/>
            <person name="Hess J."/>
            <person name="Varga T."/>
            <person name="Slot J."/>
            <person name="Riley R."/>
            <person name="Boka B."/>
            <person name="Rigling D."/>
            <person name="Barry K."/>
            <person name="Lee J."/>
            <person name="Mihaltcheva S."/>
            <person name="LaButti K."/>
            <person name="Lipzen A."/>
            <person name="Waldron R."/>
            <person name="Moloney N.M."/>
            <person name="Sperisen C."/>
            <person name="Kredics L."/>
            <person name="Vagvoelgyi C."/>
            <person name="Patrignani A."/>
            <person name="Fitzpatrick D."/>
            <person name="Nagy I."/>
            <person name="Doyle S."/>
            <person name="Anderson J.B."/>
            <person name="Grigoriev I.V."/>
            <person name="Gueldener U."/>
            <person name="Muensterkoetter M."/>
            <person name="Nagy L.G."/>
        </authorList>
    </citation>
    <scope>NUCLEOTIDE SEQUENCE [LARGE SCALE GENOMIC DNA]</scope>
    <source>
        <strain evidence="3">C18/9</strain>
    </source>
</reference>
<organism evidence="2 3">
    <name type="scientific">Armillaria ostoyae</name>
    <name type="common">Armillaria root rot fungus</name>
    <dbReference type="NCBI Taxonomy" id="47428"/>
    <lineage>
        <taxon>Eukaryota</taxon>
        <taxon>Fungi</taxon>
        <taxon>Dikarya</taxon>
        <taxon>Basidiomycota</taxon>
        <taxon>Agaricomycotina</taxon>
        <taxon>Agaricomycetes</taxon>
        <taxon>Agaricomycetidae</taxon>
        <taxon>Agaricales</taxon>
        <taxon>Marasmiineae</taxon>
        <taxon>Physalacriaceae</taxon>
        <taxon>Armillaria</taxon>
    </lineage>
</organism>
<dbReference type="STRING" id="47428.A0A284S5F5"/>
<dbReference type="OrthoDB" id="2689033at2759"/>
<keyword evidence="3" id="KW-1185">Reference proteome</keyword>
<evidence type="ECO:0000256" key="1">
    <source>
        <dbReference type="SAM" id="MobiDB-lite"/>
    </source>
</evidence>
<dbReference type="AlphaFoldDB" id="A0A284S5F5"/>
<name>A0A284S5F5_ARMOS</name>
<evidence type="ECO:0000313" key="2">
    <source>
        <dbReference type="EMBL" id="SJL16233.1"/>
    </source>
</evidence>
<feature type="region of interest" description="Disordered" evidence="1">
    <location>
        <begin position="557"/>
        <end position="595"/>
    </location>
</feature>
<proteinExistence type="predicted"/>
<dbReference type="Proteomes" id="UP000219338">
    <property type="component" value="Unassembled WGS sequence"/>
</dbReference>
<dbReference type="EMBL" id="FUEG01000033">
    <property type="protein sequence ID" value="SJL16233.1"/>
    <property type="molecule type" value="Genomic_DNA"/>
</dbReference>
<sequence>MHQTLGAHEYLTKRPQPWSSQSWLQRRQEYFPLLSQICVTEPSSDLRVSEDGLQVACIPCKEHTGDWRWISLATWGRHKASATHTSALSVRARQETAATISSQQYQQLYSRYTLNLPEPRTITPLRRPIEPSTSNGFYESPLSDFEYMADDLALLYTPAKDPTVAKSAEEQILADEWNLLYMEQLEDELDINVDNITSLMDDFNKHMRFESDEANKEQMHEEFIGVPYTHNFAPYPNKTIRSHMCYLDILDNLPRLRFSSSQMKMILWVMCEWCVKDVPAFSALREMQKHMWKLCGVRVLSSTSDLGNLFHSTSVCDLVSRDFSNPQTAANLHMYPEDIGNGAISEFWQVLNGCWLELPQDKLVPSVLHKQKRFYIHEIVELADGIWNEFSKYIDTPHGDPLPSLHTISFPTSNPEHSWNEWAWNQPTPQPGGGQPTIRIPQMNYQQGMRPQGPAMFQEPPPPAYPTKKAEDYGRYLRARFHSLTPDSHTPVRAPFPNPHTLASIQTQERTLVLKQTLHHPAAASTIQIGTPDFLACHSSALHTAATIRVCTPDHLAPYPAEDQNSDSDSSDYGGNEPIPEQEDDDPLNAYGGDYEWPELGAIDQTILGPYCSQAWKLRWLDIEQ</sequence>